<evidence type="ECO:0000313" key="3">
    <source>
        <dbReference type="Proteomes" id="UP000266328"/>
    </source>
</evidence>
<keyword evidence="3" id="KW-1185">Reference proteome</keyword>
<evidence type="ECO:0000259" key="1">
    <source>
        <dbReference type="Pfam" id="PF00814"/>
    </source>
</evidence>
<dbReference type="GO" id="GO:0002949">
    <property type="term" value="P:tRNA threonylcarbamoyladenosine modification"/>
    <property type="evidence" value="ECO:0007669"/>
    <property type="project" value="InterPro"/>
</dbReference>
<dbReference type="InterPro" id="IPR000905">
    <property type="entry name" value="Gcp-like_dom"/>
</dbReference>
<protein>
    <submittedName>
        <fullName evidence="2">tRNA (Adenosine(37)-N6)-threonylcarbamoyltransferase complex dimerization subunit type 1 TsaB</fullName>
    </submittedName>
</protein>
<dbReference type="InterPro" id="IPR022496">
    <property type="entry name" value="T6A_TsaB"/>
</dbReference>
<dbReference type="InterPro" id="IPR043129">
    <property type="entry name" value="ATPase_NBD"/>
</dbReference>
<name>A0A398CX45_9BACT</name>
<dbReference type="Pfam" id="PF00814">
    <property type="entry name" value="TsaD"/>
    <property type="match status" value="1"/>
</dbReference>
<gene>
    <name evidence="2" type="primary">tsaB</name>
    <name evidence="2" type="ORF">SMC7_00600</name>
</gene>
<dbReference type="OrthoDB" id="9809995at2"/>
<sequence length="276" mass="28866">MNGPEDSSRCTSVLRSTSKSWAKKSDALFCAISTSLPLLRGVSVSRQAFLLINTATVSGIVGLARGDEVLAQASLQLATASNTVVAAVDRVLVEARCTLDDVRSIVLVKGPGTFTGSRVGASIAKAIAYATPCSLVSVTTLEAVAWSGFLTSTPNVTGGPVWALLDARRHEFYVQEFAVRGGAVVSQADAVCMGPGAFDAVRDVGGLAVCAFSPAAVPESQRPQEYENVAWSFNEYPSCAGILAASAGACNEDPFTLEPLYLRSTEELFDHPKAAL</sequence>
<organism evidence="2 3">
    <name type="scientific">Candidatus Cryosericum terrychapinii</name>
    <dbReference type="NCBI Taxonomy" id="2290919"/>
    <lineage>
        <taxon>Bacteria</taxon>
        <taxon>Pseudomonadati</taxon>
        <taxon>Caldisericota/Cryosericota group</taxon>
        <taxon>Candidatus Cryosericota</taxon>
        <taxon>Candidatus Cryosericia</taxon>
        <taxon>Candidatus Cryosericales</taxon>
        <taxon>Candidatus Cryosericaceae</taxon>
        <taxon>Candidatus Cryosericum</taxon>
    </lineage>
</organism>
<accession>A0A398CX45</accession>
<dbReference type="EMBL" id="QXIS01000004">
    <property type="protein sequence ID" value="RIE06780.1"/>
    <property type="molecule type" value="Genomic_DNA"/>
</dbReference>
<feature type="domain" description="Gcp-like" evidence="1">
    <location>
        <begin position="82"/>
        <end position="184"/>
    </location>
</feature>
<comment type="caution">
    <text evidence="2">The sequence shown here is derived from an EMBL/GenBank/DDBJ whole genome shotgun (WGS) entry which is preliminary data.</text>
</comment>
<reference evidence="2 3" key="1">
    <citation type="submission" date="2018-09" db="EMBL/GenBank/DDBJ databases">
        <title>Discovery and Ecogenomic Context for Candidatus Cryosericales, a Global Caldiserica Order Active in Thawing Permafrost.</title>
        <authorList>
            <person name="Martinez M.A."/>
            <person name="Woodcroft B.J."/>
            <person name="Ignacio Espinoza J.C."/>
            <person name="Zayed A."/>
            <person name="Singleton C.M."/>
            <person name="Boyd J."/>
            <person name="Li Y.-F."/>
            <person name="Purvine S."/>
            <person name="Maughan H."/>
            <person name="Hodgkins S.B."/>
            <person name="Anderson D."/>
            <person name="Sederholm M."/>
            <person name="Temperton B."/>
            <person name="Saleska S.R."/>
            <person name="Tyson G.W."/>
            <person name="Rich V.I."/>
        </authorList>
    </citation>
    <scope>NUCLEOTIDE SEQUENCE [LARGE SCALE GENOMIC DNA]</scope>
    <source>
        <strain evidence="2 3">SMC7</strain>
    </source>
</reference>
<dbReference type="GO" id="GO:0016740">
    <property type="term" value="F:transferase activity"/>
    <property type="evidence" value="ECO:0007669"/>
    <property type="project" value="UniProtKB-KW"/>
</dbReference>
<dbReference type="SUPFAM" id="SSF53067">
    <property type="entry name" value="Actin-like ATPase domain"/>
    <property type="match status" value="1"/>
</dbReference>
<dbReference type="AlphaFoldDB" id="A0A398CX45"/>
<dbReference type="Proteomes" id="UP000266328">
    <property type="component" value="Unassembled WGS sequence"/>
</dbReference>
<dbReference type="NCBIfam" id="TIGR03725">
    <property type="entry name" value="T6A_YeaZ"/>
    <property type="match status" value="1"/>
</dbReference>
<dbReference type="Gene3D" id="3.30.420.40">
    <property type="match status" value="2"/>
</dbReference>
<evidence type="ECO:0000313" key="2">
    <source>
        <dbReference type="EMBL" id="RIE06780.1"/>
    </source>
</evidence>
<proteinExistence type="predicted"/>
<keyword evidence="2" id="KW-0808">Transferase</keyword>